<evidence type="ECO:0000256" key="3">
    <source>
        <dbReference type="ARBA" id="ARBA00022801"/>
    </source>
</evidence>
<sequence length="1267" mass="143693">MAKKRRTPLKPRRVTAVNLQRGGMQGKGCNSQLQRCIIYLYNFFRTEANKFLRTGKLTVPLTKVPERVAKALGLSVSTVRKYLNKHRRGSPLKTPTHGERAKPLRNVDKFTEGAIRRLIYELHRCRRHFTVKSLLQMIRERGIDFHGGKDTLIKLLKDMGFAFRKRDGRRYLLETPRITLLRIKYLKLFMEHKKLKRYFVYLDETWFFQFGSNKCKIWQDSDIKSCPIRKTASDTGKRYILIHAGGCEGFVEGAALCYCSGQKPEEHDDFHGQVNAKIMKKYYVECLLPNLPETPCVIIQDNASYHRAQDVSFSKMLKQDLINYLNSKGIYPSGDPIVPVLKKMAESARGEMRPPLFQLLAGTKHHILQLPPYHPHYNPIELIWGIIKRYYDSHVGRDNNYSEEMCLLILNEALALITPEVWAKTVSKVENNVFQDYFSHVPQDSQTIKPFIIHVGNDDSDDSDFEDDPDNPEEINIDLIDQSQVVDNIITTTTSVSDPFYSSVSDHPPNLTPVSDHPPNLTPVNEPVAKLDTALSFSPSVYYSPPLQDFSLQWSYIPHRKITIEEIEGAVHSILDPLDGKEENETLDIVLSHKYYENFIVWERSPKDELPRKSPADSIFEKGFVTPDPHHIQISVPSTRQISPFIVADLDEQDSVSLRKSTGSHSLQGFTVLDHSETVTSVTLNTRPGSHSLQGFTVLDHSETVTIDSDEGDTPPQLLPSLATVTTLEEAFNMPDDQMLVMRRSIILRVRDLILMKPLKWLNDEIINFYGALLMDTHPDVHIMDTFFFIKLITGDSGVLKWTKNVDIFDFRCVLFPIHLGAHWALCSMSFKEKKLCYYDSLDQKNQECLEEILVFISQELTRKRQCHVIRHEWSLEHSKGIPSQNNGSDCGVFVLAYERCICENKPVSFDSQNFDEVRLNMAREMLAGKLDNNTLLPFSPTDKILTAVKRRSKGSRNLLAKQLPGSEQSGKKSDEKPVKKVRSAPSKKLLAEKSVVSITPLCKDTVKKSVASSSNSKHSHKVAEYFPIGKPPVSSASSSRVTSNIVPKASLELKELVTSMSGVFLVQSAGISQRTEELFKHRGNAQCTAIAACAISTLCLKTPPYSREDLNTIVREGDSYYGHVRESVDAVFLSPEDLISPLKVCGREIQFDLEMCGGGQFIPTVDNDLSAVVENAVQAYQSDLGRCGFIFVGHTKSVCFIHLKENQFFYFNSHCVDRNNRICHVTKKGAARLFRCLSIRALLSCLLADHPRDNGHWLLYAILLHL</sequence>
<dbReference type="GO" id="GO:0008234">
    <property type="term" value="F:cysteine-type peptidase activity"/>
    <property type="evidence" value="ECO:0007669"/>
    <property type="project" value="InterPro"/>
</dbReference>
<comment type="similarity">
    <text evidence="1">Belongs to the peptidase C48 family.</text>
</comment>
<organism evidence="7">
    <name type="scientific">Thrips palmi</name>
    <name type="common">Melon thrips</name>
    <dbReference type="NCBI Taxonomy" id="161013"/>
    <lineage>
        <taxon>Eukaryota</taxon>
        <taxon>Metazoa</taxon>
        <taxon>Ecdysozoa</taxon>
        <taxon>Arthropoda</taxon>
        <taxon>Hexapoda</taxon>
        <taxon>Insecta</taxon>
        <taxon>Pterygota</taxon>
        <taxon>Neoptera</taxon>
        <taxon>Paraneoptera</taxon>
        <taxon>Thysanoptera</taxon>
        <taxon>Terebrantia</taxon>
        <taxon>Thripoidea</taxon>
        <taxon>Thripidae</taxon>
        <taxon>Thrips</taxon>
    </lineage>
</organism>
<dbReference type="Proteomes" id="UP000515158">
    <property type="component" value="Unplaced"/>
</dbReference>
<evidence type="ECO:0000256" key="4">
    <source>
        <dbReference type="SAM" id="MobiDB-lite"/>
    </source>
</evidence>
<name>A0A6P8Y1J7_THRPL</name>
<evidence type="ECO:0000256" key="2">
    <source>
        <dbReference type="ARBA" id="ARBA00022670"/>
    </source>
</evidence>
<keyword evidence="6" id="KW-1185">Reference proteome</keyword>
<feature type="compositionally biased region" description="Basic and acidic residues" evidence="4">
    <location>
        <begin position="970"/>
        <end position="979"/>
    </location>
</feature>
<keyword evidence="2" id="KW-0645">Protease</keyword>
<gene>
    <name evidence="7" type="primary">LOC117640682</name>
</gene>
<dbReference type="PANTHER" id="PTHR33939:SF1">
    <property type="entry name" value="DUF4371 DOMAIN-CONTAINING PROTEIN"/>
    <property type="match status" value="1"/>
</dbReference>
<dbReference type="KEGG" id="tpal:117640682"/>
<dbReference type="RefSeq" id="XP_034233373.1">
    <property type="nucleotide sequence ID" value="XM_034377482.1"/>
</dbReference>
<reference evidence="7" key="1">
    <citation type="submission" date="2025-08" db="UniProtKB">
        <authorList>
            <consortium name="RefSeq"/>
        </authorList>
    </citation>
    <scope>IDENTIFICATION</scope>
    <source>
        <tissue evidence="7">Total insect</tissue>
    </source>
</reference>
<dbReference type="GO" id="GO:0003676">
    <property type="term" value="F:nucleic acid binding"/>
    <property type="evidence" value="ECO:0007669"/>
    <property type="project" value="InterPro"/>
</dbReference>
<protein>
    <submittedName>
        <fullName evidence="7">Uncharacterized protein LOC117640682</fullName>
    </submittedName>
</protein>
<dbReference type="Pfam" id="PF13358">
    <property type="entry name" value="DDE_3"/>
    <property type="match status" value="1"/>
</dbReference>
<evidence type="ECO:0000259" key="5">
    <source>
        <dbReference type="PROSITE" id="PS50600"/>
    </source>
</evidence>
<dbReference type="InterPro" id="IPR003653">
    <property type="entry name" value="Peptidase_C48_C"/>
</dbReference>
<dbReference type="AlphaFoldDB" id="A0A6P8Y1J7"/>
<evidence type="ECO:0000256" key="1">
    <source>
        <dbReference type="ARBA" id="ARBA00005234"/>
    </source>
</evidence>
<keyword evidence="3" id="KW-0378">Hydrolase</keyword>
<proteinExistence type="inferred from homology"/>
<feature type="domain" description="Ubiquitin-like protease family profile" evidence="5">
    <location>
        <begin position="746"/>
        <end position="902"/>
    </location>
</feature>
<evidence type="ECO:0000313" key="7">
    <source>
        <dbReference type="RefSeq" id="XP_034233373.1"/>
    </source>
</evidence>
<dbReference type="GO" id="GO:0006508">
    <property type="term" value="P:proteolysis"/>
    <property type="evidence" value="ECO:0007669"/>
    <property type="project" value="UniProtKB-KW"/>
</dbReference>
<evidence type="ECO:0000313" key="6">
    <source>
        <dbReference type="Proteomes" id="UP000515158"/>
    </source>
</evidence>
<dbReference type="PANTHER" id="PTHR33939">
    <property type="entry name" value="PROTEIN CBG22215"/>
    <property type="match status" value="1"/>
</dbReference>
<dbReference type="InterPro" id="IPR038717">
    <property type="entry name" value="Tc1-like_DDE_dom"/>
</dbReference>
<feature type="region of interest" description="Disordered" evidence="4">
    <location>
        <begin position="956"/>
        <end position="986"/>
    </location>
</feature>
<dbReference type="OrthoDB" id="6618660at2759"/>
<dbReference type="InterPro" id="IPR038765">
    <property type="entry name" value="Papain-like_cys_pep_sf"/>
</dbReference>
<dbReference type="InParanoid" id="A0A6P8Y1J7"/>
<dbReference type="Gene3D" id="3.40.395.10">
    <property type="entry name" value="Adenoviral Proteinase, Chain A"/>
    <property type="match status" value="1"/>
</dbReference>
<accession>A0A6P8Y1J7</accession>
<dbReference type="PROSITE" id="PS50600">
    <property type="entry name" value="ULP_PROTEASE"/>
    <property type="match status" value="1"/>
</dbReference>
<dbReference type="GeneID" id="117640682"/>
<dbReference type="Gene3D" id="3.90.70.120">
    <property type="match status" value="1"/>
</dbReference>
<dbReference type="Gene3D" id="3.30.420.10">
    <property type="entry name" value="Ribonuclease H-like superfamily/Ribonuclease H"/>
    <property type="match status" value="1"/>
</dbReference>
<dbReference type="InterPro" id="IPR036397">
    <property type="entry name" value="RNaseH_sf"/>
</dbReference>
<dbReference type="Pfam" id="PF02902">
    <property type="entry name" value="Peptidase_C48"/>
    <property type="match status" value="1"/>
</dbReference>
<dbReference type="SUPFAM" id="SSF54001">
    <property type="entry name" value="Cysteine proteinases"/>
    <property type="match status" value="1"/>
</dbReference>